<dbReference type="SUPFAM" id="SSF55486">
    <property type="entry name" value="Metalloproteases ('zincins'), catalytic domain"/>
    <property type="match status" value="1"/>
</dbReference>
<evidence type="ECO:0000256" key="2">
    <source>
        <dbReference type="ARBA" id="ARBA00006571"/>
    </source>
</evidence>
<evidence type="ECO:0000313" key="8">
    <source>
        <dbReference type="EMBL" id="TMR01834.1"/>
    </source>
</evidence>
<protein>
    <recommendedName>
        <fullName evidence="4">Extracellular small neutral protease</fullName>
        <ecNumber evidence="3">3.4.24.77</ecNumber>
    </recommendedName>
    <alternativeName>
        <fullName evidence="7">Snapalysin</fullName>
    </alternativeName>
</protein>
<dbReference type="GO" id="GO:0005576">
    <property type="term" value="C:extracellular region"/>
    <property type="evidence" value="ECO:0007669"/>
    <property type="project" value="InterPro"/>
</dbReference>
<evidence type="ECO:0000256" key="3">
    <source>
        <dbReference type="ARBA" id="ARBA00012325"/>
    </source>
</evidence>
<dbReference type="Pfam" id="PF02031">
    <property type="entry name" value="Peptidase_M7"/>
    <property type="match status" value="1"/>
</dbReference>
<dbReference type="PRINTS" id="PR00787">
    <property type="entry name" value="NEUTRALPTASE"/>
</dbReference>
<dbReference type="RefSeq" id="WP_138645493.1">
    <property type="nucleotide sequence ID" value="NZ_VCKW01000057.1"/>
</dbReference>
<keyword evidence="5" id="KW-0479">Metal-binding</keyword>
<proteinExistence type="inferred from homology"/>
<comment type="catalytic activity">
    <reaction evidence="1">
        <text>Hydrolyzes proteins with a preference for Tyr or Phe in the P1' position. Has no action on amino-acid p-nitroanilides.</text>
        <dbReference type="EC" id="3.4.24.77"/>
    </reaction>
</comment>
<comment type="caution">
    <text evidence="8">The sequence shown here is derived from an EMBL/GenBank/DDBJ whole genome shotgun (WGS) entry which is preliminary data.</text>
</comment>
<evidence type="ECO:0000256" key="7">
    <source>
        <dbReference type="ARBA" id="ARBA00029927"/>
    </source>
</evidence>
<comment type="similarity">
    <text evidence="2">Belongs to the peptidase M7 family.</text>
</comment>
<gene>
    <name evidence="8" type="ORF">ETD83_13690</name>
</gene>
<sequence>LYYDDSQAAEFQDAVAAGVKVWNDNVQNVKLVEAQPGGRAEIQIIADNGWPRAIVGPVRPGGRVQVWFGRQAVTQGYDTTRIASHELGHSLGLPDMKPGPCTSLMSGSTAGVGCKNPIPNSTEKSRVEANYRARAATSSPFAGSLVVDAP</sequence>
<reference evidence="8 9" key="1">
    <citation type="submission" date="2019-05" db="EMBL/GenBank/DDBJ databases">
        <title>Draft genome sequence of Actinomadura sp. 14C53.</title>
        <authorList>
            <person name="Saricaoglu S."/>
            <person name="Isik K."/>
        </authorList>
    </citation>
    <scope>NUCLEOTIDE SEQUENCE [LARGE SCALE GENOMIC DNA]</scope>
    <source>
        <strain evidence="8 9">14C53</strain>
    </source>
</reference>
<keyword evidence="8" id="KW-0378">Hydrolase</keyword>
<dbReference type="GO" id="GO:0004222">
    <property type="term" value="F:metalloendopeptidase activity"/>
    <property type="evidence" value="ECO:0007669"/>
    <property type="project" value="InterPro"/>
</dbReference>
<organism evidence="8 9">
    <name type="scientific">Actinomadura soli</name>
    <dbReference type="NCBI Taxonomy" id="2508997"/>
    <lineage>
        <taxon>Bacteria</taxon>
        <taxon>Bacillati</taxon>
        <taxon>Actinomycetota</taxon>
        <taxon>Actinomycetes</taxon>
        <taxon>Streptosporangiales</taxon>
        <taxon>Thermomonosporaceae</taxon>
        <taxon>Actinomadura</taxon>
    </lineage>
</organism>
<evidence type="ECO:0000256" key="5">
    <source>
        <dbReference type="ARBA" id="ARBA00022723"/>
    </source>
</evidence>
<dbReference type="GO" id="GO:0006508">
    <property type="term" value="P:proteolysis"/>
    <property type="evidence" value="ECO:0007669"/>
    <property type="project" value="UniProtKB-KW"/>
</dbReference>
<name>A0A5C4JEG2_9ACTN</name>
<feature type="non-terminal residue" evidence="8">
    <location>
        <position position="1"/>
    </location>
</feature>
<keyword evidence="9" id="KW-1185">Reference proteome</keyword>
<dbReference type="AlphaFoldDB" id="A0A5C4JEG2"/>
<dbReference type="EC" id="3.4.24.77" evidence="3"/>
<keyword evidence="8" id="KW-0645">Protease</keyword>
<dbReference type="EMBL" id="VCKW01000057">
    <property type="protein sequence ID" value="TMR01834.1"/>
    <property type="molecule type" value="Genomic_DNA"/>
</dbReference>
<dbReference type="InterPro" id="IPR000013">
    <property type="entry name" value="Peptidase_M7"/>
</dbReference>
<dbReference type="Proteomes" id="UP000309174">
    <property type="component" value="Unassembled WGS sequence"/>
</dbReference>
<evidence type="ECO:0000256" key="6">
    <source>
        <dbReference type="ARBA" id="ARBA00023049"/>
    </source>
</evidence>
<dbReference type="Gene3D" id="3.40.390.10">
    <property type="entry name" value="Collagenase (Catalytic Domain)"/>
    <property type="match status" value="1"/>
</dbReference>
<dbReference type="InterPro" id="IPR024079">
    <property type="entry name" value="MetalloPept_cat_dom_sf"/>
</dbReference>
<dbReference type="OrthoDB" id="5243084at2"/>
<keyword evidence="6 8" id="KW-0482">Metalloprotease</keyword>
<accession>A0A5C4JEG2</accession>
<evidence type="ECO:0000256" key="4">
    <source>
        <dbReference type="ARBA" id="ARBA00019129"/>
    </source>
</evidence>
<dbReference type="GO" id="GO:0008270">
    <property type="term" value="F:zinc ion binding"/>
    <property type="evidence" value="ECO:0007669"/>
    <property type="project" value="InterPro"/>
</dbReference>
<evidence type="ECO:0000256" key="1">
    <source>
        <dbReference type="ARBA" id="ARBA00000612"/>
    </source>
</evidence>
<evidence type="ECO:0000313" key="9">
    <source>
        <dbReference type="Proteomes" id="UP000309174"/>
    </source>
</evidence>